<comment type="caution">
    <text evidence="10">The sequence shown here is derived from an EMBL/GenBank/DDBJ whole genome shotgun (WGS) entry which is preliminary data.</text>
</comment>
<feature type="domain" description="4Fe-4S ferredoxin-type" evidence="9">
    <location>
        <begin position="35"/>
        <end position="64"/>
    </location>
</feature>
<dbReference type="Pfam" id="PF00881">
    <property type="entry name" value="Nitroreductase"/>
    <property type="match status" value="1"/>
</dbReference>
<dbReference type="PROSITE" id="PS51379">
    <property type="entry name" value="4FE4S_FER_2"/>
    <property type="match status" value="2"/>
</dbReference>
<keyword evidence="8" id="KW-0411">Iron-sulfur</keyword>
<proteinExistence type="inferred from homology"/>
<dbReference type="InterPro" id="IPR029479">
    <property type="entry name" value="Nitroreductase"/>
</dbReference>
<evidence type="ECO:0000256" key="1">
    <source>
        <dbReference type="ARBA" id="ARBA00001917"/>
    </source>
</evidence>
<dbReference type="InterPro" id="IPR017900">
    <property type="entry name" value="4Fe4S_Fe_S_CS"/>
</dbReference>
<dbReference type="Gene3D" id="3.30.70.20">
    <property type="match status" value="1"/>
</dbReference>
<dbReference type="SUPFAM" id="SSF55469">
    <property type="entry name" value="FMN-dependent nitroreductase-like"/>
    <property type="match status" value="1"/>
</dbReference>
<evidence type="ECO:0000256" key="4">
    <source>
        <dbReference type="ARBA" id="ARBA00022643"/>
    </source>
</evidence>
<dbReference type="GO" id="GO:0046872">
    <property type="term" value="F:metal ion binding"/>
    <property type="evidence" value="ECO:0007669"/>
    <property type="project" value="UniProtKB-KW"/>
</dbReference>
<keyword evidence="3" id="KW-0285">Flavoprotein</keyword>
<dbReference type="PROSITE" id="PS00198">
    <property type="entry name" value="4FE4S_FER_1"/>
    <property type="match status" value="2"/>
</dbReference>
<dbReference type="Gene3D" id="3.40.109.10">
    <property type="entry name" value="NADH Oxidase"/>
    <property type="match status" value="1"/>
</dbReference>
<keyword evidence="6" id="KW-0560">Oxidoreductase</keyword>
<dbReference type="PANTHER" id="PTHR43673:SF2">
    <property type="entry name" value="NITROREDUCTASE"/>
    <property type="match status" value="1"/>
</dbReference>
<dbReference type="InterPro" id="IPR017896">
    <property type="entry name" value="4Fe4S_Fe-S-bd"/>
</dbReference>
<dbReference type="AlphaFoldDB" id="A0A6I3S0T0"/>
<keyword evidence="5" id="KW-0479">Metal-binding</keyword>
<evidence type="ECO:0000259" key="9">
    <source>
        <dbReference type="PROSITE" id="PS51379"/>
    </source>
</evidence>
<evidence type="ECO:0000256" key="8">
    <source>
        <dbReference type="ARBA" id="ARBA00023014"/>
    </source>
</evidence>
<keyword evidence="7" id="KW-0408">Iron</keyword>
<dbReference type="SUPFAM" id="SSF54862">
    <property type="entry name" value="4Fe-4S ferredoxins"/>
    <property type="match status" value="1"/>
</dbReference>
<evidence type="ECO:0000313" key="11">
    <source>
        <dbReference type="Proteomes" id="UP000462362"/>
    </source>
</evidence>
<evidence type="ECO:0000256" key="5">
    <source>
        <dbReference type="ARBA" id="ARBA00022723"/>
    </source>
</evidence>
<dbReference type="GO" id="GO:0016491">
    <property type="term" value="F:oxidoreductase activity"/>
    <property type="evidence" value="ECO:0007669"/>
    <property type="project" value="UniProtKB-KW"/>
</dbReference>
<evidence type="ECO:0000256" key="3">
    <source>
        <dbReference type="ARBA" id="ARBA00022630"/>
    </source>
</evidence>
<accession>A0A6I3S0T0</accession>
<comment type="cofactor">
    <cofactor evidence="1">
        <name>FMN</name>
        <dbReference type="ChEBI" id="CHEBI:58210"/>
    </cofactor>
</comment>
<dbReference type="GO" id="GO:0051536">
    <property type="term" value="F:iron-sulfur cluster binding"/>
    <property type="evidence" value="ECO:0007669"/>
    <property type="project" value="UniProtKB-KW"/>
</dbReference>
<dbReference type="InterPro" id="IPR000415">
    <property type="entry name" value="Nitroreductase-like"/>
</dbReference>
<dbReference type="Proteomes" id="UP000462362">
    <property type="component" value="Unassembled WGS sequence"/>
</dbReference>
<organism evidence="10 11">
    <name type="scientific">Parasutterella excrementihominis</name>
    <dbReference type="NCBI Taxonomy" id="487175"/>
    <lineage>
        <taxon>Bacteria</taxon>
        <taxon>Pseudomonadati</taxon>
        <taxon>Pseudomonadota</taxon>
        <taxon>Betaproteobacteria</taxon>
        <taxon>Burkholderiales</taxon>
        <taxon>Sutterellaceae</taxon>
        <taxon>Parasutterella</taxon>
    </lineage>
</organism>
<dbReference type="EMBL" id="WNCL01000004">
    <property type="protein sequence ID" value="MTU42437.1"/>
    <property type="molecule type" value="Genomic_DNA"/>
</dbReference>
<dbReference type="Pfam" id="PF13187">
    <property type="entry name" value="Fer4_9"/>
    <property type="match status" value="1"/>
</dbReference>
<evidence type="ECO:0000313" key="10">
    <source>
        <dbReference type="EMBL" id="MTU42437.1"/>
    </source>
</evidence>
<evidence type="ECO:0000256" key="7">
    <source>
        <dbReference type="ARBA" id="ARBA00023004"/>
    </source>
</evidence>
<dbReference type="PANTHER" id="PTHR43673">
    <property type="entry name" value="NAD(P)H NITROREDUCTASE YDGI-RELATED"/>
    <property type="match status" value="1"/>
</dbReference>
<evidence type="ECO:0000256" key="2">
    <source>
        <dbReference type="ARBA" id="ARBA00007118"/>
    </source>
</evidence>
<reference evidence="10 11" key="1">
    <citation type="journal article" date="2019" name="Nat. Med.">
        <title>A library of human gut bacterial isolates paired with longitudinal multiomics data enables mechanistic microbiome research.</title>
        <authorList>
            <person name="Poyet M."/>
            <person name="Groussin M."/>
            <person name="Gibbons S.M."/>
            <person name="Avila-Pacheco J."/>
            <person name="Jiang X."/>
            <person name="Kearney S.M."/>
            <person name="Perrotta A.R."/>
            <person name="Berdy B."/>
            <person name="Zhao S."/>
            <person name="Lieberman T.D."/>
            <person name="Swanson P.K."/>
            <person name="Smith M."/>
            <person name="Roesemann S."/>
            <person name="Alexander J.E."/>
            <person name="Rich S.A."/>
            <person name="Livny J."/>
            <person name="Vlamakis H."/>
            <person name="Clish C."/>
            <person name="Bullock K."/>
            <person name="Deik A."/>
            <person name="Scott J."/>
            <person name="Pierce K.A."/>
            <person name="Xavier R.J."/>
            <person name="Alm E.J."/>
        </authorList>
    </citation>
    <scope>NUCLEOTIDE SEQUENCE [LARGE SCALE GENOMIC DNA]</scope>
    <source>
        <strain evidence="10 11">BIOML-A2</strain>
    </source>
</reference>
<dbReference type="RefSeq" id="WP_087941994.1">
    <property type="nucleotide sequence ID" value="NZ_CAMSPD010000006.1"/>
</dbReference>
<comment type="similarity">
    <text evidence="2">Belongs to the nitroreductase family.</text>
</comment>
<evidence type="ECO:0000256" key="6">
    <source>
        <dbReference type="ARBA" id="ARBA00023002"/>
    </source>
</evidence>
<feature type="domain" description="4Fe-4S ferredoxin-type" evidence="9">
    <location>
        <begin position="3"/>
        <end position="32"/>
    </location>
</feature>
<dbReference type="CDD" id="cd02143">
    <property type="entry name" value="nitroreductase_FeS-like"/>
    <property type="match status" value="1"/>
</dbReference>
<protein>
    <recommendedName>
        <fullName evidence="9">4Fe-4S ferredoxin-type domain-containing protein</fullName>
    </recommendedName>
</protein>
<gene>
    <name evidence="10" type="ORF">GMD42_02135</name>
</gene>
<keyword evidence="4" id="KW-0288">FMN</keyword>
<name>A0A6I3S0T0_9BURK</name>
<sequence length="274" mass="30330">MPSHCTTSSDNCIGCGTCILVCPKRLLILDNGRPKMIEGREHLCNDCGQCTAYCPVGAAIHNGILAADLEKTSMPSSSASKTIIQALKQRRSYRSFSSQPVKQSDLEKILEVVGYAPSGGNNRFLRLIITKPETTKKFLELIAQWFDGDCRTDPVYGKRYASKIDSILERYRAGQDPILRNAPSVVFSVGPKTAVWGSVESGINLTYFNLVAETMNIGCCFAGYATAAAKRSWEVRELLGIKEDEECFSAMCFGYKTIRAQRIPTRRLVEFKTV</sequence>
<dbReference type="GeneID" id="43348576"/>